<evidence type="ECO:0008006" key="9">
    <source>
        <dbReference type="Google" id="ProtNLM"/>
    </source>
</evidence>
<evidence type="ECO:0000256" key="2">
    <source>
        <dbReference type="ARBA" id="ARBA00023125"/>
    </source>
</evidence>
<evidence type="ECO:0000256" key="1">
    <source>
        <dbReference type="ARBA" id="ARBA00023015"/>
    </source>
</evidence>
<reference evidence="8" key="1">
    <citation type="submission" date="2015-08" db="EMBL/GenBank/DDBJ databases">
        <title>Genome sequencing project for genomic taxonomy and phylogenomics of Bacillus-like bacteria.</title>
        <authorList>
            <person name="Liu B."/>
            <person name="Wang J."/>
            <person name="Zhu Y."/>
            <person name="Liu G."/>
            <person name="Chen Q."/>
            <person name="Chen Z."/>
            <person name="Lan J."/>
            <person name="Che J."/>
            <person name="Ge C."/>
            <person name="Shi H."/>
            <person name="Pan Z."/>
            <person name="Liu X."/>
        </authorList>
    </citation>
    <scope>NUCLEOTIDE SEQUENCE [LARGE SCALE GENOMIC DNA]</scope>
    <source>
        <strain evidence="8">FJAT-4402</strain>
    </source>
</reference>
<dbReference type="SUPFAM" id="SSF52172">
    <property type="entry name" value="CheY-like"/>
    <property type="match status" value="1"/>
</dbReference>
<dbReference type="Gene3D" id="3.40.50.2300">
    <property type="match status" value="1"/>
</dbReference>
<dbReference type="PANTHER" id="PTHR43280">
    <property type="entry name" value="ARAC-FAMILY TRANSCRIPTIONAL REGULATOR"/>
    <property type="match status" value="1"/>
</dbReference>
<name>A0A0M4FK30_9BACI</name>
<dbReference type="InterPro" id="IPR018060">
    <property type="entry name" value="HTH_AraC"/>
</dbReference>
<evidence type="ECO:0000313" key="8">
    <source>
        <dbReference type="Proteomes" id="UP000067625"/>
    </source>
</evidence>
<accession>A0A0M4FK30</accession>
<dbReference type="PATRIC" id="fig|1441095.3.peg.4495"/>
<keyword evidence="4" id="KW-0597">Phosphoprotein</keyword>
<dbReference type="PROSITE" id="PS00041">
    <property type="entry name" value="HTH_ARAC_FAMILY_1"/>
    <property type="match status" value="1"/>
</dbReference>
<sequence>MYRVVIVDDEPISRNGIEAYIDWEKEGMSVEAICASGEAALNTIKNRSVDILITDILMPVMNGIELMKQAFELEPNLKVIMLSSYSDFEYVREGLKLGAVDYMLKSALEPEDLLAVLHRCIYMLEEERRKEAEFYHYQHEAIYKERKYIEQEIKRLMVQEQFSHSSMDWAPAWLKQHRYACIYLTLDRVNELRENQGYLHVQLLLEELQEMFYEQVDEGCAMLSGERSLFILIPESVRNWGLRLLRLKRFVETELDISISAGYKIEQGISRVLKGLFDSRTACQRKFFEGLGRIYRWKGPSLNEETKKPETEPPDWDPFFEIIRNGDPVHTAVEFASNHWENKRLEPEQIKQEAYELFNDMNKLQGESGQLLSEQLVLLERSETLEEITLLLKCGLEEIGRTFIPRLPDNGNGGQLITKALDYIADHYKENVTLQSVADTVHVSKNYFSILFKKQTGYNFIDYLMEMRIREAKRLLIEENSRIYDVAETAGFNSVKYFNKLFKKMTGLTPLEYREKHKEAGSYIV</sequence>
<feature type="modified residue" description="4-aspartylphosphate" evidence="4">
    <location>
        <position position="55"/>
    </location>
</feature>
<dbReference type="AlphaFoldDB" id="A0A0M4FK30"/>
<dbReference type="EMBL" id="CP012600">
    <property type="protein sequence ID" value="ALC83611.1"/>
    <property type="molecule type" value="Genomic_DNA"/>
</dbReference>
<organism evidence="7 8">
    <name type="scientific">Bacillus gobiensis</name>
    <dbReference type="NCBI Taxonomy" id="1441095"/>
    <lineage>
        <taxon>Bacteria</taxon>
        <taxon>Bacillati</taxon>
        <taxon>Bacillota</taxon>
        <taxon>Bacilli</taxon>
        <taxon>Bacillales</taxon>
        <taxon>Bacillaceae</taxon>
        <taxon>Bacillus</taxon>
    </lineage>
</organism>
<keyword evidence="3" id="KW-0804">Transcription</keyword>
<dbReference type="SMART" id="SM00448">
    <property type="entry name" value="REC"/>
    <property type="match status" value="1"/>
</dbReference>
<dbReference type="Gene3D" id="1.10.10.60">
    <property type="entry name" value="Homeodomain-like"/>
    <property type="match status" value="2"/>
</dbReference>
<dbReference type="GO" id="GO:0043565">
    <property type="term" value="F:sequence-specific DNA binding"/>
    <property type="evidence" value="ECO:0007669"/>
    <property type="project" value="InterPro"/>
</dbReference>
<protein>
    <recommendedName>
        <fullName evidence="9">AraC family transcriptional regulator</fullName>
    </recommendedName>
</protein>
<dbReference type="OrthoDB" id="342399at2"/>
<dbReference type="PRINTS" id="PR00032">
    <property type="entry name" value="HTHARAC"/>
</dbReference>
<gene>
    <name evidence="7" type="ORF">AM592_20320</name>
</gene>
<feature type="domain" description="HTH araC/xylS-type" evidence="5">
    <location>
        <begin position="418"/>
        <end position="516"/>
    </location>
</feature>
<dbReference type="PROSITE" id="PS50110">
    <property type="entry name" value="RESPONSE_REGULATORY"/>
    <property type="match status" value="1"/>
</dbReference>
<keyword evidence="8" id="KW-1185">Reference proteome</keyword>
<proteinExistence type="predicted"/>
<keyword evidence="1" id="KW-0805">Transcription regulation</keyword>
<dbReference type="GO" id="GO:0000160">
    <property type="term" value="P:phosphorelay signal transduction system"/>
    <property type="evidence" value="ECO:0007669"/>
    <property type="project" value="InterPro"/>
</dbReference>
<dbReference type="InterPro" id="IPR018062">
    <property type="entry name" value="HTH_AraC-typ_CS"/>
</dbReference>
<dbReference type="RefSeq" id="WP_053605465.1">
    <property type="nucleotide sequence ID" value="NZ_CP012600.1"/>
</dbReference>
<evidence type="ECO:0000259" key="6">
    <source>
        <dbReference type="PROSITE" id="PS50110"/>
    </source>
</evidence>
<dbReference type="InterPro" id="IPR020449">
    <property type="entry name" value="Tscrpt_reg_AraC-type_HTH"/>
</dbReference>
<dbReference type="Pfam" id="PF12833">
    <property type="entry name" value="HTH_18"/>
    <property type="match status" value="1"/>
</dbReference>
<feature type="domain" description="Response regulatory" evidence="6">
    <location>
        <begin position="3"/>
        <end position="120"/>
    </location>
</feature>
<dbReference type="SMART" id="SM00342">
    <property type="entry name" value="HTH_ARAC"/>
    <property type="match status" value="1"/>
</dbReference>
<dbReference type="STRING" id="1441095.AM592_20320"/>
<dbReference type="PANTHER" id="PTHR43280:SF28">
    <property type="entry name" value="HTH-TYPE TRANSCRIPTIONAL ACTIVATOR RHAS"/>
    <property type="match status" value="1"/>
</dbReference>
<evidence type="ECO:0000259" key="5">
    <source>
        <dbReference type="PROSITE" id="PS01124"/>
    </source>
</evidence>
<evidence type="ECO:0000256" key="3">
    <source>
        <dbReference type="ARBA" id="ARBA00023163"/>
    </source>
</evidence>
<dbReference type="InterPro" id="IPR009057">
    <property type="entry name" value="Homeodomain-like_sf"/>
</dbReference>
<dbReference type="SUPFAM" id="SSF46689">
    <property type="entry name" value="Homeodomain-like"/>
    <property type="match status" value="2"/>
</dbReference>
<keyword evidence="2" id="KW-0238">DNA-binding</keyword>
<dbReference type="InterPro" id="IPR011006">
    <property type="entry name" value="CheY-like_superfamily"/>
</dbReference>
<dbReference type="CDD" id="cd17536">
    <property type="entry name" value="REC_YesN-like"/>
    <property type="match status" value="1"/>
</dbReference>
<evidence type="ECO:0000313" key="7">
    <source>
        <dbReference type="EMBL" id="ALC83611.1"/>
    </source>
</evidence>
<dbReference type="PROSITE" id="PS01124">
    <property type="entry name" value="HTH_ARAC_FAMILY_2"/>
    <property type="match status" value="1"/>
</dbReference>
<dbReference type="Proteomes" id="UP000067625">
    <property type="component" value="Chromosome"/>
</dbReference>
<reference evidence="7 8" key="2">
    <citation type="journal article" date="2016" name="Int. J. Syst. Evol. Microbiol.">
        <title>Bacillus gobiensis sp. nov., isolated from a soil sample.</title>
        <authorList>
            <person name="Liu B."/>
            <person name="Liu G.H."/>
            <person name="Cetin S."/>
            <person name="Schumann P."/>
            <person name="Pan Z.Z."/>
            <person name="Chen Q.Q."/>
        </authorList>
    </citation>
    <scope>NUCLEOTIDE SEQUENCE [LARGE SCALE GENOMIC DNA]</scope>
    <source>
        <strain evidence="7 8">FJAT-4402</strain>
    </source>
</reference>
<dbReference type="GO" id="GO:0003700">
    <property type="term" value="F:DNA-binding transcription factor activity"/>
    <property type="evidence" value="ECO:0007669"/>
    <property type="project" value="InterPro"/>
</dbReference>
<dbReference type="Pfam" id="PF00072">
    <property type="entry name" value="Response_reg"/>
    <property type="match status" value="1"/>
</dbReference>
<evidence type="ECO:0000256" key="4">
    <source>
        <dbReference type="PROSITE-ProRule" id="PRU00169"/>
    </source>
</evidence>
<dbReference type="InterPro" id="IPR001789">
    <property type="entry name" value="Sig_transdc_resp-reg_receiver"/>
</dbReference>